<gene>
    <name evidence="2" type="ORF">GCM10007877_35280</name>
</gene>
<comment type="caution">
    <text evidence="2">The sequence shown here is derived from an EMBL/GenBank/DDBJ whole genome shotgun (WGS) entry which is preliminary data.</text>
</comment>
<evidence type="ECO:0000313" key="2">
    <source>
        <dbReference type="EMBL" id="GLS27809.1"/>
    </source>
</evidence>
<evidence type="ECO:0000256" key="1">
    <source>
        <dbReference type="SAM" id="MobiDB-lite"/>
    </source>
</evidence>
<dbReference type="EMBL" id="BSPD01000090">
    <property type="protein sequence ID" value="GLS27809.1"/>
    <property type="molecule type" value="Genomic_DNA"/>
</dbReference>
<reference evidence="2 3" key="1">
    <citation type="journal article" date="2014" name="Int. J. Syst. Evol. Microbiol.">
        <title>Complete genome sequence of Corynebacterium casei LMG S-19264T (=DSM 44701T), isolated from a smear-ripened cheese.</title>
        <authorList>
            <consortium name="US DOE Joint Genome Institute (JGI-PGF)"/>
            <person name="Walter F."/>
            <person name="Albersmeier A."/>
            <person name="Kalinowski J."/>
            <person name="Ruckert C."/>
        </authorList>
    </citation>
    <scope>NUCLEOTIDE SEQUENCE [LARGE SCALE GENOMIC DNA]</scope>
    <source>
        <strain evidence="2 3">NBRC 110095</strain>
    </source>
</reference>
<evidence type="ECO:0000313" key="3">
    <source>
        <dbReference type="Proteomes" id="UP001156870"/>
    </source>
</evidence>
<dbReference type="RefSeq" id="WP_232595588.1">
    <property type="nucleotide sequence ID" value="NZ_BSPD01000090.1"/>
</dbReference>
<sequence>MDADVEEALLRAKQRLQEAKPGIQKRQDDAVKNSTEEPDILKSGYKDDLRSKRAEKDDTSLLM</sequence>
<protein>
    <submittedName>
        <fullName evidence="2">Uncharacterized protein</fullName>
    </submittedName>
</protein>
<accession>A0AA37T6Q4</accession>
<name>A0AA37T6Q4_9GAMM</name>
<feature type="compositionally biased region" description="Basic and acidic residues" evidence="1">
    <location>
        <begin position="25"/>
        <end position="35"/>
    </location>
</feature>
<proteinExistence type="predicted"/>
<dbReference type="AlphaFoldDB" id="A0AA37T6Q4"/>
<keyword evidence="3" id="KW-1185">Reference proteome</keyword>
<feature type="compositionally biased region" description="Basic and acidic residues" evidence="1">
    <location>
        <begin position="44"/>
        <end position="63"/>
    </location>
</feature>
<feature type="region of interest" description="Disordered" evidence="1">
    <location>
        <begin position="16"/>
        <end position="63"/>
    </location>
</feature>
<organism evidence="2 3">
    <name type="scientific">Marinibactrum halimedae</name>
    <dbReference type="NCBI Taxonomy" id="1444977"/>
    <lineage>
        <taxon>Bacteria</taxon>
        <taxon>Pseudomonadati</taxon>
        <taxon>Pseudomonadota</taxon>
        <taxon>Gammaproteobacteria</taxon>
        <taxon>Cellvibrionales</taxon>
        <taxon>Cellvibrionaceae</taxon>
        <taxon>Marinibactrum</taxon>
    </lineage>
</organism>
<dbReference type="Proteomes" id="UP001156870">
    <property type="component" value="Unassembled WGS sequence"/>
</dbReference>